<dbReference type="InterPro" id="IPR019145">
    <property type="entry name" value="Mediator_Med10"/>
</dbReference>
<keyword evidence="14" id="KW-1133">Transmembrane helix</keyword>
<dbReference type="GO" id="GO:0030203">
    <property type="term" value="P:glycosaminoglycan metabolic process"/>
    <property type="evidence" value="ECO:0007669"/>
    <property type="project" value="TreeGrafter"/>
</dbReference>
<evidence type="ECO:0000256" key="11">
    <source>
        <dbReference type="ARBA" id="ARBA00023242"/>
    </source>
</evidence>
<accession>A0A4V3SBH8</accession>
<protein>
    <recommendedName>
        <fullName evidence="5">beta-N-acetylhexosaminidase</fullName>
        <ecNumber evidence="5">3.2.1.52</ecNumber>
    </recommendedName>
</protein>
<evidence type="ECO:0000256" key="9">
    <source>
        <dbReference type="ARBA" id="ARBA00023163"/>
    </source>
</evidence>
<evidence type="ECO:0000313" key="17">
    <source>
        <dbReference type="EMBL" id="TGZ52974.1"/>
    </source>
</evidence>
<keyword evidence="18" id="KW-1185">Reference proteome</keyword>
<keyword evidence="11" id="KW-0539">Nucleus</keyword>
<comment type="caution">
    <text evidence="17">The sequence shown here is derived from an EMBL/GenBank/DDBJ whole genome shotgun (WGS) entry which is preliminary data.</text>
</comment>
<dbReference type="AlphaFoldDB" id="A0A4V3SBH8"/>
<evidence type="ECO:0000256" key="3">
    <source>
        <dbReference type="ARBA" id="ARBA00005389"/>
    </source>
</evidence>
<reference evidence="17 18" key="1">
    <citation type="journal article" date="2019" name="Philos. Trans. R. Soc. Lond., B, Biol. Sci.">
        <title>Ant behaviour and brain gene expression of defending hosts depend on the ecological success of the intruding social parasite.</title>
        <authorList>
            <person name="Kaur R."/>
            <person name="Stoldt M."/>
            <person name="Jongepier E."/>
            <person name="Feldmeyer B."/>
            <person name="Menzel F."/>
            <person name="Bornberg-Bauer E."/>
            <person name="Foitzik S."/>
        </authorList>
    </citation>
    <scope>NUCLEOTIDE SEQUENCE [LARGE SCALE GENOMIC DNA]</scope>
    <source>
        <tissue evidence="17">Whole body</tissue>
    </source>
</reference>
<gene>
    <name evidence="17" type="ORF">DBV15_00643</name>
</gene>
<dbReference type="InterPro" id="IPR029019">
    <property type="entry name" value="HEX_eukaryotic_N"/>
</dbReference>
<dbReference type="EC" id="3.2.1.52" evidence="5"/>
<evidence type="ECO:0000259" key="16">
    <source>
        <dbReference type="Pfam" id="PF14845"/>
    </source>
</evidence>
<dbReference type="GO" id="GO:0005975">
    <property type="term" value="P:carbohydrate metabolic process"/>
    <property type="evidence" value="ECO:0007669"/>
    <property type="project" value="InterPro"/>
</dbReference>
<evidence type="ECO:0000313" key="18">
    <source>
        <dbReference type="Proteomes" id="UP000310200"/>
    </source>
</evidence>
<dbReference type="FunFam" id="3.20.20.80:FF:000063">
    <property type="entry name" value="Beta-hexosaminidase"/>
    <property type="match status" value="1"/>
</dbReference>
<dbReference type="GO" id="GO:0003712">
    <property type="term" value="F:transcription coregulator activity"/>
    <property type="evidence" value="ECO:0007669"/>
    <property type="project" value="InterPro"/>
</dbReference>
<evidence type="ECO:0000256" key="8">
    <source>
        <dbReference type="ARBA" id="ARBA00023015"/>
    </source>
</evidence>
<dbReference type="Proteomes" id="UP000310200">
    <property type="component" value="Unassembled WGS sequence"/>
</dbReference>
<keyword evidence="9" id="KW-0804">Transcription</keyword>
<comment type="subcellular location">
    <subcellularLocation>
        <location evidence="2">Nucleus</location>
    </subcellularLocation>
</comment>
<feature type="transmembrane region" description="Helical" evidence="14">
    <location>
        <begin position="153"/>
        <end position="175"/>
    </location>
</feature>
<name>A0A4V3SBH8_9HYME</name>
<keyword evidence="14" id="KW-0812">Transmembrane</keyword>
<feature type="domain" description="Glycoside hydrolase family 20 catalytic" evidence="15">
    <location>
        <begin position="368"/>
        <end position="652"/>
    </location>
</feature>
<organism evidence="17 18">
    <name type="scientific">Temnothorax longispinosus</name>
    <dbReference type="NCBI Taxonomy" id="300112"/>
    <lineage>
        <taxon>Eukaryota</taxon>
        <taxon>Metazoa</taxon>
        <taxon>Ecdysozoa</taxon>
        <taxon>Arthropoda</taxon>
        <taxon>Hexapoda</taxon>
        <taxon>Insecta</taxon>
        <taxon>Pterygota</taxon>
        <taxon>Neoptera</taxon>
        <taxon>Endopterygota</taxon>
        <taxon>Hymenoptera</taxon>
        <taxon>Apocrita</taxon>
        <taxon>Aculeata</taxon>
        <taxon>Formicoidea</taxon>
        <taxon>Formicidae</taxon>
        <taxon>Myrmicinae</taxon>
        <taxon>Temnothorax</taxon>
    </lineage>
</organism>
<keyword evidence="6" id="KW-0732">Signal</keyword>
<keyword evidence="8" id="KW-0805">Transcription regulation</keyword>
<dbReference type="GO" id="GO:0016592">
    <property type="term" value="C:mediator complex"/>
    <property type="evidence" value="ECO:0007669"/>
    <property type="project" value="InterPro"/>
</dbReference>
<evidence type="ECO:0000256" key="7">
    <source>
        <dbReference type="ARBA" id="ARBA00022801"/>
    </source>
</evidence>
<keyword evidence="14" id="KW-0472">Membrane</keyword>
<dbReference type="Pfam" id="PF00728">
    <property type="entry name" value="Glyco_hydro_20"/>
    <property type="match status" value="2"/>
</dbReference>
<dbReference type="Pfam" id="PF14845">
    <property type="entry name" value="Glycohydro_20b2"/>
    <property type="match status" value="1"/>
</dbReference>
<evidence type="ECO:0000256" key="6">
    <source>
        <dbReference type="ARBA" id="ARBA00022729"/>
    </source>
</evidence>
<dbReference type="PANTHER" id="PTHR22600">
    <property type="entry name" value="BETA-HEXOSAMINIDASE"/>
    <property type="match status" value="1"/>
</dbReference>
<comment type="similarity">
    <text evidence="4">Belongs to the glycosyl hydrolase 20 family.</text>
</comment>
<keyword evidence="7" id="KW-0378">Hydrolase</keyword>
<dbReference type="InterPro" id="IPR017853">
    <property type="entry name" value="GH"/>
</dbReference>
<comment type="catalytic activity">
    <reaction evidence="1">
        <text>Hydrolysis of terminal non-reducing N-acetyl-D-hexosamine residues in N-acetyl-beta-D-hexosaminides.</text>
        <dbReference type="EC" id="3.2.1.52"/>
    </reaction>
</comment>
<proteinExistence type="inferred from homology"/>
<comment type="similarity">
    <text evidence="3">Belongs to the Mediator complex subunit 10 family.</text>
</comment>
<dbReference type="PANTHER" id="PTHR22600:SF26">
    <property type="entry name" value="BETA-N-ACETYLHEXOSAMINIDASE"/>
    <property type="match status" value="1"/>
</dbReference>
<dbReference type="GO" id="GO:0005886">
    <property type="term" value="C:plasma membrane"/>
    <property type="evidence" value="ECO:0007669"/>
    <property type="project" value="TreeGrafter"/>
</dbReference>
<dbReference type="InterPro" id="IPR025705">
    <property type="entry name" value="Beta_hexosaminidase_sua/sub"/>
</dbReference>
<dbReference type="InterPro" id="IPR029018">
    <property type="entry name" value="Hex-like_dom2"/>
</dbReference>
<dbReference type="EMBL" id="QBLH01001127">
    <property type="protein sequence ID" value="TGZ52974.1"/>
    <property type="molecule type" value="Genomic_DNA"/>
</dbReference>
<dbReference type="SUPFAM" id="SSF51445">
    <property type="entry name" value="(Trans)glycosidases"/>
    <property type="match status" value="1"/>
</dbReference>
<keyword evidence="12" id="KW-0326">Glycosidase</keyword>
<sequence length="732" mass="83276">MASALENLEAQLELFIENVRQIRIIVSDFQPQGQNVLNQKIQGLVNGLQEIDKLKSQVQDVHVPLEVFDYIDQGRNPQLYTKDCIEKALTKNEQVKGKIDAYRKFKANMLVELNRVFPNELTKYRAIPQRECDLWAKDKIILRTVRTTIERSTVALAITLSGMLALLIVVLALQYGANQAEEYTSLWHYKCDGGLCKKVLITEEDTNPVALSVCQLSCGQGGALWPKPTGHMSIGKSVVQLNPESITLAGISTQTAVGNLLQTNVVRMKENAKKLGGSLTLNAGGTGLVIRFREGLNLDNAKLTLETDERYTLQVATVDGQVGAYITANTYFGARHALETLSQLIVFDDLRNQVRISNETHIIDGPKYPYRGILLDTSRNYVDKETILRTIDGMAMSKLNTFHWHITDSQSFPYVSKTWPDFAKHGSYSPTKIYTPETIREIIDYALVRGVRVLPEFDAPAHVGEGWQWVGDNATVCFKAEPWKDYCLEPPCGQLNPTSERMYEVLEGLYKDMLKDFQQPDIFHMGGDEVNVNCWRSQSIITDWMLKRGWDLNETSFYRLWDYFQDRALEKLKIANGGKNITTVLWTSGLTSEENIEHLDPAKYIIQIWTTRDDPTIGRLLRNNFKIIFSNYDALYLDCGFGAWIGEGNNWCSPYKGGEAALWTEQAGSSNIDSRLWPRSAAMAERLWSEPDSKWHHAEQRILRHRERLVERKIYSDSLTPEWCLQNQGSCY</sequence>
<evidence type="ECO:0000256" key="4">
    <source>
        <dbReference type="ARBA" id="ARBA00006285"/>
    </source>
</evidence>
<dbReference type="SUPFAM" id="SSF55545">
    <property type="entry name" value="beta-N-acetylhexosaminidase-like domain"/>
    <property type="match status" value="1"/>
</dbReference>
<evidence type="ECO:0000259" key="15">
    <source>
        <dbReference type="Pfam" id="PF00728"/>
    </source>
</evidence>
<evidence type="ECO:0000256" key="12">
    <source>
        <dbReference type="ARBA" id="ARBA00023295"/>
    </source>
</evidence>
<dbReference type="GO" id="GO:0016231">
    <property type="term" value="F:beta-N-acetylglucosaminidase activity"/>
    <property type="evidence" value="ECO:0007669"/>
    <property type="project" value="TreeGrafter"/>
</dbReference>
<evidence type="ECO:0000256" key="10">
    <source>
        <dbReference type="ARBA" id="ARBA00023180"/>
    </source>
</evidence>
<evidence type="ECO:0000256" key="14">
    <source>
        <dbReference type="SAM" id="Phobius"/>
    </source>
</evidence>
<dbReference type="Gene3D" id="3.30.379.10">
    <property type="entry name" value="Chitobiase/beta-hexosaminidase domain 2-like"/>
    <property type="match status" value="1"/>
</dbReference>
<evidence type="ECO:0000256" key="1">
    <source>
        <dbReference type="ARBA" id="ARBA00001231"/>
    </source>
</evidence>
<dbReference type="InterPro" id="IPR015883">
    <property type="entry name" value="Glyco_hydro_20_cat"/>
</dbReference>
<dbReference type="GO" id="GO:0006357">
    <property type="term" value="P:regulation of transcription by RNA polymerase II"/>
    <property type="evidence" value="ECO:0007669"/>
    <property type="project" value="InterPro"/>
</dbReference>
<feature type="active site" description="Proton donor" evidence="13">
    <location>
        <position position="529"/>
    </location>
</feature>
<dbReference type="Pfam" id="PF09748">
    <property type="entry name" value="Med10"/>
    <property type="match status" value="1"/>
</dbReference>
<dbReference type="CDD" id="cd06562">
    <property type="entry name" value="GH20_HexA_HexB-like"/>
    <property type="match status" value="1"/>
</dbReference>
<dbReference type="PRINTS" id="PR00738">
    <property type="entry name" value="GLHYDRLASE20"/>
</dbReference>
<keyword evidence="10" id="KW-0325">Glycoprotein</keyword>
<dbReference type="STRING" id="300112.A0A4V3SBH8"/>
<dbReference type="Gene3D" id="3.20.20.80">
    <property type="entry name" value="Glycosidases"/>
    <property type="match status" value="1"/>
</dbReference>
<feature type="domain" description="Beta-hexosaminidase eukaryotic type N-terminal" evidence="16">
    <location>
        <begin position="300"/>
        <end position="344"/>
    </location>
</feature>
<feature type="domain" description="Glycoside hydrolase family 20 catalytic" evidence="15">
    <location>
        <begin position="655"/>
        <end position="690"/>
    </location>
</feature>
<evidence type="ECO:0000256" key="2">
    <source>
        <dbReference type="ARBA" id="ARBA00004123"/>
    </source>
</evidence>
<evidence type="ECO:0000256" key="5">
    <source>
        <dbReference type="ARBA" id="ARBA00012663"/>
    </source>
</evidence>
<evidence type="ECO:0000256" key="13">
    <source>
        <dbReference type="PIRSR" id="PIRSR625705-1"/>
    </source>
</evidence>